<keyword evidence="6" id="KW-1185">Reference proteome</keyword>
<dbReference type="SMART" id="SM00382">
    <property type="entry name" value="AAA"/>
    <property type="match status" value="1"/>
</dbReference>
<dbReference type="InterPro" id="IPR027417">
    <property type="entry name" value="P-loop_NTPase"/>
</dbReference>
<dbReference type="EMBL" id="RJMB01000006">
    <property type="protein sequence ID" value="RNL85570.1"/>
    <property type="molecule type" value="Genomic_DNA"/>
</dbReference>
<evidence type="ECO:0000259" key="4">
    <source>
        <dbReference type="SMART" id="SM00382"/>
    </source>
</evidence>
<dbReference type="GO" id="GO:0005524">
    <property type="term" value="F:ATP binding"/>
    <property type="evidence" value="ECO:0007669"/>
    <property type="project" value="UniProtKB-KW"/>
</dbReference>
<name>A0A3N0ECK4_9ACTN</name>
<dbReference type="AlphaFoldDB" id="A0A3N0ECK4"/>
<dbReference type="Proteomes" id="UP000269198">
    <property type="component" value="Unassembled WGS sequence"/>
</dbReference>
<sequence>MARGRVGRRVTHVTGNAHRPRDSRAVTAPTLIGRDHAAAVLRAEVTRTLTSHGGLVLVTGEAGIGKTTLVASVADEARDREALVVSGTAWDRDSVPGYWPWTQVIRSLERTATAEEWATASASAGEALSFLLGNVHRPASLEIADDATFRLHDAVTTLLVAASRSRPVVVVLDDLHRADAASIRLLTFLTQHTWFERVLVVGTYRDVEVDEPDHPLGSLIGTLTTRATEVPLTGLDTGGVKELMACTAGHEPDEDLAAQVRRRTGGNPFFVEQTARLWQGGSPIDAITPGIRATLETRLSYLPTNVVELLTTAAVAGREFERGVVAAASGVRGPELDSLLKRAVAARLVTRLADGRFGFVHDLVRDVLTTRLDDAALRARHAAVVRGLKQTARADPGTLAHHAYLAVPDVDPSHALDLLLAAARNACHRLAVEEVVGHFARALDLVGDERTERRAHIALDLGSFQHSAGLLAEARATFEDVVASSDELDDPWLLARAALGLHALGVPDPGNEGRRGIDLLDRTHARLIERGAAPDDPLAVRTLAASSRARSHLVPGDERPRDLSARAVTLARGCGDDEALGFSLLARHDAIWEPESAPERVALADEMTVVARRSHDTELELQASLLRMVGLVELGDPRGLDEHSSFVALAERSRLPRFQYLSLSRQATIATLTGDLDAARAMVDEAFALGARLDEPDRTRLWWEQRWALALTRDGPEEAGRWLTDYPDAGSGTFAAAPEAITAVEKGDAPLPDRLATDLMRAADAFPGPFKAIFLRARAQLAAATGDPRLCEEARAALAPLAGLWAVVAGGGAVYGPYAHWLAMVDAAQQRWEAAVDGFTAAWRSADRLGARPWSIEARRHLARTLLARGASGDTSAATDLLGDVEREATEIGMGHAAEGARQMRGTAPPAGGAEDGSTGRGRPATEGVGEPPESGSGNEFHFDGQVWTLSFAGRTVGMPDAKGLRDLHVLLGKPGTEVPAADLLSPEGGEVVRVSQRFGGDLVLDERAKAAYRHRLTQLDEEIERAATRHDDDRAVELDHEREALLAELRGATGLAGRSRRLGEAAERARKTVSARIRDTLRRLDERHPELAEHLRASVSIGVTCRYQPTRDVAFKL</sequence>
<evidence type="ECO:0000256" key="3">
    <source>
        <dbReference type="SAM" id="MobiDB-lite"/>
    </source>
</evidence>
<feature type="region of interest" description="Disordered" evidence="3">
    <location>
        <begin position="1"/>
        <end position="21"/>
    </location>
</feature>
<evidence type="ECO:0000313" key="5">
    <source>
        <dbReference type="EMBL" id="RNL85570.1"/>
    </source>
</evidence>
<dbReference type="PANTHER" id="PTHR16305:SF28">
    <property type="entry name" value="GUANYLATE CYCLASE DOMAIN-CONTAINING PROTEIN"/>
    <property type="match status" value="1"/>
</dbReference>
<dbReference type="OrthoDB" id="134712at2"/>
<dbReference type="SUPFAM" id="SSF52540">
    <property type="entry name" value="P-loop containing nucleoside triphosphate hydrolases"/>
    <property type="match status" value="1"/>
</dbReference>
<reference evidence="5 6" key="1">
    <citation type="submission" date="2018-11" db="EMBL/GenBank/DDBJ databases">
        <title>The genome draft of YIM 96095.</title>
        <authorList>
            <person name="Tang S.-K."/>
            <person name="Chunyu W.-X."/>
            <person name="Feng Y.-Z."/>
        </authorList>
    </citation>
    <scope>NUCLEOTIDE SEQUENCE [LARGE SCALE GENOMIC DNA]</scope>
    <source>
        <strain evidence="5 6">YIM 96095</strain>
    </source>
</reference>
<organism evidence="5 6">
    <name type="scientific">Halostreptopolyspora alba</name>
    <dbReference type="NCBI Taxonomy" id="2487137"/>
    <lineage>
        <taxon>Bacteria</taxon>
        <taxon>Bacillati</taxon>
        <taxon>Actinomycetota</taxon>
        <taxon>Actinomycetes</taxon>
        <taxon>Streptosporangiales</taxon>
        <taxon>Nocardiopsidaceae</taxon>
        <taxon>Halostreptopolyspora</taxon>
    </lineage>
</organism>
<feature type="region of interest" description="Disordered" evidence="3">
    <location>
        <begin position="901"/>
        <end position="942"/>
    </location>
</feature>
<evidence type="ECO:0000313" key="6">
    <source>
        <dbReference type="Proteomes" id="UP000269198"/>
    </source>
</evidence>
<evidence type="ECO:0000256" key="2">
    <source>
        <dbReference type="ARBA" id="ARBA00022840"/>
    </source>
</evidence>
<dbReference type="GO" id="GO:0004016">
    <property type="term" value="F:adenylate cyclase activity"/>
    <property type="evidence" value="ECO:0007669"/>
    <property type="project" value="TreeGrafter"/>
</dbReference>
<feature type="domain" description="AAA+ ATPase" evidence="4">
    <location>
        <begin position="52"/>
        <end position="354"/>
    </location>
</feature>
<feature type="compositionally biased region" description="Low complexity" evidence="3">
    <location>
        <begin position="927"/>
        <end position="940"/>
    </location>
</feature>
<dbReference type="InterPro" id="IPR041664">
    <property type="entry name" value="AAA_16"/>
</dbReference>
<proteinExistence type="predicted"/>
<dbReference type="Gene3D" id="3.40.50.300">
    <property type="entry name" value="P-loop containing nucleotide triphosphate hydrolases"/>
    <property type="match status" value="1"/>
</dbReference>
<comment type="caution">
    <text evidence="5">The sequence shown here is derived from an EMBL/GenBank/DDBJ whole genome shotgun (WGS) entry which is preliminary data.</text>
</comment>
<accession>A0A3N0ECK4</accession>
<evidence type="ECO:0000256" key="1">
    <source>
        <dbReference type="ARBA" id="ARBA00022741"/>
    </source>
</evidence>
<keyword evidence="1" id="KW-0547">Nucleotide-binding</keyword>
<dbReference type="PANTHER" id="PTHR16305">
    <property type="entry name" value="TESTICULAR SOLUBLE ADENYLYL CYCLASE"/>
    <property type="match status" value="1"/>
</dbReference>
<protein>
    <submittedName>
        <fullName evidence="5">ATPase</fullName>
    </submittedName>
</protein>
<gene>
    <name evidence="5" type="ORF">EFW17_08855</name>
</gene>
<keyword evidence="2" id="KW-0067">ATP-binding</keyword>
<dbReference type="GO" id="GO:0005737">
    <property type="term" value="C:cytoplasm"/>
    <property type="evidence" value="ECO:0007669"/>
    <property type="project" value="TreeGrafter"/>
</dbReference>
<feature type="compositionally biased region" description="Basic residues" evidence="3">
    <location>
        <begin position="1"/>
        <end position="11"/>
    </location>
</feature>
<dbReference type="Pfam" id="PF13191">
    <property type="entry name" value="AAA_16"/>
    <property type="match status" value="1"/>
</dbReference>
<dbReference type="InterPro" id="IPR003593">
    <property type="entry name" value="AAA+_ATPase"/>
</dbReference>